<feature type="transmembrane region" description="Helical" evidence="2">
    <location>
        <begin position="238"/>
        <end position="259"/>
    </location>
</feature>
<dbReference type="PANTHER" id="PTHR16148:SF14">
    <property type="entry name" value="MYND-TYPE DOMAIN-CONTAINING PROTEIN"/>
    <property type="match status" value="1"/>
</dbReference>
<evidence type="ECO:0008006" key="5">
    <source>
        <dbReference type="Google" id="ProtNLM"/>
    </source>
</evidence>
<dbReference type="PANTHER" id="PTHR16148">
    <property type="entry name" value="NF-KAPPA-B-REPRESSING FACTOR-RELATED"/>
    <property type="match status" value="1"/>
</dbReference>
<feature type="compositionally biased region" description="Low complexity" evidence="1">
    <location>
        <begin position="63"/>
        <end position="86"/>
    </location>
</feature>
<keyword evidence="2" id="KW-1133">Transmembrane helix</keyword>
<dbReference type="EMBL" id="JANBUW010000074">
    <property type="protein sequence ID" value="KAJ2849510.1"/>
    <property type="molecule type" value="Genomic_DNA"/>
</dbReference>
<gene>
    <name evidence="3" type="ORF">IWW36_002577</name>
</gene>
<evidence type="ECO:0000256" key="1">
    <source>
        <dbReference type="SAM" id="MobiDB-lite"/>
    </source>
</evidence>
<evidence type="ECO:0000256" key="2">
    <source>
        <dbReference type="SAM" id="Phobius"/>
    </source>
</evidence>
<accession>A0A9W8LZB6</accession>
<feature type="region of interest" description="Disordered" evidence="1">
    <location>
        <begin position="55"/>
        <end position="219"/>
    </location>
</feature>
<dbReference type="Proteomes" id="UP001139887">
    <property type="component" value="Unassembled WGS sequence"/>
</dbReference>
<feature type="compositionally biased region" description="Low complexity" evidence="1">
    <location>
        <begin position="129"/>
        <end position="196"/>
    </location>
</feature>
<reference evidence="3" key="1">
    <citation type="submission" date="2022-07" db="EMBL/GenBank/DDBJ databases">
        <title>Phylogenomic reconstructions and comparative analyses of Kickxellomycotina fungi.</title>
        <authorList>
            <person name="Reynolds N.K."/>
            <person name="Stajich J.E."/>
            <person name="Barry K."/>
            <person name="Grigoriev I.V."/>
            <person name="Crous P."/>
            <person name="Smith M.E."/>
        </authorList>
    </citation>
    <scope>NUCLEOTIDE SEQUENCE</scope>
    <source>
        <strain evidence="3">NRRL 1566</strain>
    </source>
</reference>
<keyword evidence="2" id="KW-0812">Transmembrane</keyword>
<organism evidence="3 4">
    <name type="scientific">Coemansia brasiliensis</name>
    <dbReference type="NCBI Taxonomy" id="2650707"/>
    <lineage>
        <taxon>Eukaryota</taxon>
        <taxon>Fungi</taxon>
        <taxon>Fungi incertae sedis</taxon>
        <taxon>Zoopagomycota</taxon>
        <taxon>Kickxellomycotina</taxon>
        <taxon>Kickxellomycetes</taxon>
        <taxon>Kickxellales</taxon>
        <taxon>Kickxellaceae</taxon>
        <taxon>Coemansia</taxon>
    </lineage>
</organism>
<feature type="region of interest" description="Disordered" evidence="1">
    <location>
        <begin position="363"/>
        <end position="447"/>
    </location>
</feature>
<keyword evidence="2" id="KW-0472">Membrane</keyword>
<evidence type="ECO:0000313" key="4">
    <source>
        <dbReference type="Proteomes" id="UP001139887"/>
    </source>
</evidence>
<sequence>MCQALLAATMSAAHDAAPYMHRRELDNPAPSPVPTVAGRSAHIHQPRDIFDSLMNILNPGRQGDASQSDNANSDDGDNNHNNNNNNHDNDDNNHNSNGGGNNNNNNNNSSSNSDGDNNQTSDDDHPSDTASQPEPSSSSSEEPSSSSRESSSSSERSSSSETESSSSATSESSSETSSSSESPSPTSSESESSPTSMEVVTVTRPGVTKTTMVGPAPTIDQVNGDKADVGASGNQTSIIVATVVTAVALLLCTVLYYMYRRRRKLLEHREDDFFTKGAPSPPRGDNTISTTSPFIPPGQPSGDGYMPEGAYAAGTMPMGRHTDETFRSQNSANDSTHLLAQQQPMRQNSPPFAQPVGRFHQQMTQASAPPMTQVPVSQPPPVPGAASNRFTTQPMFNPRTNPAHSTAPPAPQQYAIPRPPILQQQQQQHSVFSPQMHASNHGVGYMS</sequence>
<evidence type="ECO:0000313" key="3">
    <source>
        <dbReference type="EMBL" id="KAJ2849510.1"/>
    </source>
</evidence>
<name>A0A9W8LZB6_9FUNG</name>
<proteinExistence type="predicted"/>
<dbReference type="OrthoDB" id="5599649at2759"/>
<comment type="caution">
    <text evidence="3">The sequence shown here is derived from an EMBL/GenBank/DDBJ whole genome shotgun (WGS) entry which is preliminary data.</text>
</comment>
<feature type="region of interest" description="Disordered" evidence="1">
    <location>
        <begin position="273"/>
        <end position="332"/>
    </location>
</feature>
<dbReference type="GO" id="GO:0005654">
    <property type="term" value="C:nucleoplasm"/>
    <property type="evidence" value="ECO:0007669"/>
    <property type="project" value="TreeGrafter"/>
</dbReference>
<feature type="compositionally biased region" description="Low complexity" evidence="1">
    <location>
        <begin position="102"/>
        <end position="120"/>
    </location>
</feature>
<protein>
    <recommendedName>
        <fullName evidence="5">Mid2 domain-containing protein</fullName>
    </recommendedName>
</protein>
<dbReference type="AlphaFoldDB" id="A0A9W8LZB6"/>
<keyword evidence="4" id="KW-1185">Reference proteome</keyword>
<feature type="compositionally biased region" description="Polar residues" evidence="1">
    <location>
        <begin position="388"/>
        <end position="404"/>
    </location>
</feature>
<feature type="compositionally biased region" description="Polar residues" evidence="1">
    <location>
        <begin position="429"/>
        <end position="438"/>
    </location>
</feature>
<dbReference type="GO" id="GO:0005730">
    <property type="term" value="C:nucleolus"/>
    <property type="evidence" value="ECO:0007669"/>
    <property type="project" value="TreeGrafter"/>
</dbReference>